<dbReference type="RefSeq" id="WP_164029293.1">
    <property type="nucleotide sequence ID" value="NZ_JAABOQ010000001.1"/>
</dbReference>
<reference evidence="2 3" key="1">
    <citation type="submission" date="2020-01" db="EMBL/GenBank/DDBJ databases">
        <title>Spongiivirga citrea KCTC 32990T.</title>
        <authorList>
            <person name="Wang G."/>
        </authorList>
    </citation>
    <scope>NUCLEOTIDE SEQUENCE [LARGE SCALE GENOMIC DNA]</scope>
    <source>
        <strain evidence="2 3">KCTC 32990</strain>
    </source>
</reference>
<gene>
    <name evidence="2" type="ORF">GWK10_02380</name>
</gene>
<organism evidence="2 3">
    <name type="scientific">Spongiivirga citrea</name>
    <dbReference type="NCBI Taxonomy" id="1481457"/>
    <lineage>
        <taxon>Bacteria</taxon>
        <taxon>Pseudomonadati</taxon>
        <taxon>Bacteroidota</taxon>
        <taxon>Flavobacteriia</taxon>
        <taxon>Flavobacteriales</taxon>
        <taxon>Flavobacteriaceae</taxon>
        <taxon>Spongiivirga</taxon>
    </lineage>
</organism>
<feature type="transmembrane region" description="Helical" evidence="1">
    <location>
        <begin position="7"/>
        <end position="27"/>
    </location>
</feature>
<dbReference type="Proteomes" id="UP000474296">
    <property type="component" value="Unassembled WGS sequence"/>
</dbReference>
<evidence type="ECO:0000313" key="2">
    <source>
        <dbReference type="EMBL" id="NER16036.1"/>
    </source>
</evidence>
<accession>A0A6M0CDZ3</accession>
<name>A0A6M0CDZ3_9FLAO</name>
<sequence length="225" mass="25563">MKAKLSKLEIFGFSFLLIVFVLGLYFGFTDENYFNSVFTVEDGLVEYLTALMLIGISVLCLYRLFTLAKNKKAFWIIGTALFAILFIFGAGEEISWGQRIFGVESSEFFKENNAQGETNLHNMVVGGKKVNKLIFSQLLTLILVIYLIICPVLYRKANWFKDLANRFAVPIPKWPHTIAFLISTAAVLSIPSDRKWEVYELAFGVIFLLIFINPLNLGVFTKNSK</sequence>
<dbReference type="AlphaFoldDB" id="A0A6M0CDZ3"/>
<protein>
    <submittedName>
        <fullName evidence="2">Uncharacterized protein</fullName>
    </submittedName>
</protein>
<evidence type="ECO:0000256" key="1">
    <source>
        <dbReference type="SAM" id="Phobius"/>
    </source>
</evidence>
<keyword evidence="1" id="KW-0472">Membrane</keyword>
<feature type="transmembrane region" description="Helical" evidence="1">
    <location>
        <begin position="47"/>
        <end position="66"/>
    </location>
</feature>
<keyword evidence="3" id="KW-1185">Reference proteome</keyword>
<feature type="transmembrane region" description="Helical" evidence="1">
    <location>
        <begin position="174"/>
        <end position="192"/>
    </location>
</feature>
<feature type="transmembrane region" description="Helical" evidence="1">
    <location>
        <begin position="73"/>
        <end position="91"/>
    </location>
</feature>
<keyword evidence="1" id="KW-0812">Transmembrane</keyword>
<feature type="transmembrane region" description="Helical" evidence="1">
    <location>
        <begin position="198"/>
        <end position="220"/>
    </location>
</feature>
<proteinExistence type="predicted"/>
<feature type="transmembrane region" description="Helical" evidence="1">
    <location>
        <begin position="133"/>
        <end position="154"/>
    </location>
</feature>
<keyword evidence="1" id="KW-1133">Transmembrane helix</keyword>
<dbReference type="EMBL" id="JAABOQ010000001">
    <property type="protein sequence ID" value="NER16036.1"/>
    <property type="molecule type" value="Genomic_DNA"/>
</dbReference>
<evidence type="ECO:0000313" key="3">
    <source>
        <dbReference type="Proteomes" id="UP000474296"/>
    </source>
</evidence>
<comment type="caution">
    <text evidence="2">The sequence shown here is derived from an EMBL/GenBank/DDBJ whole genome shotgun (WGS) entry which is preliminary data.</text>
</comment>